<dbReference type="Proteomes" id="UP000504606">
    <property type="component" value="Unplaced"/>
</dbReference>
<evidence type="ECO:0000256" key="1">
    <source>
        <dbReference type="ARBA" id="ARBA00022729"/>
    </source>
</evidence>
<evidence type="ECO:0000313" key="3">
    <source>
        <dbReference type="Proteomes" id="UP000504606"/>
    </source>
</evidence>
<evidence type="ECO:0000313" key="4">
    <source>
        <dbReference type="RefSeq" id="XP_052124454.1"/>
    </source>
</evidence>
<name>A0A9C6TXZ8_FRAOC</name>
<dbReference type="RefSeq" id="XP_052124455.1">
    <property type="nucleotide sequence ID" value="XM_052268495.1"/>
</dbReference>
<keyword evidence="3" id="KW-1185">Reference proteome</keyword>
<dbReference type="RefSeq" id="XP_052124456.1">
    <property type="nucleotide sequence ID" value="XM_052268496.1"/>
</dbReference>
<dbReference type="OrthoDB" id="6610714at2759"/>
<protein>
    <submittedName>
        <fullName evidence="4 5">Uncharacterized protein LOC113210245</fullName>
    </submittedName>
</protein>
<dbReference type="InterPro" id="IPR036846">
    <property type="entry name" value="GM2-AP_sf"/>
</dbReference>
<dbReference type="KEGG" id="foc:113210245"/>
<feature type="transmembrane region" description="Helical" evidence="2">
    <location>
        <begin position="7"/>
        <end position="28"/>
    </location>
</feature>
<keyword evidence="2" id="KW-0812">Transmembrane</keyword>
<sequence length="210" mass="23757">MFRKGVIRSLMVVCVFGSITCFFAMLLITPTEGFNLNYKYIPKYYGWRQCEDKQSLTLLNNVTYQLDSDGGTIWSGVVDFLAPIKDLTKLAVTLHRCSGGVSPNLCEYYTHWIWTTAVCSMVSAKGMLWTPLAEAFEPPFKCPVPATRRIVTNGSLDIQTALAMGVSNAEKYIWDVEVELFNEKNLRASCVRFYVEALRVRINKLGKIKP</sequence>
<evidence type="ECO:0000256" key="2">
    <source>
        <dbReference type="SAM" id="Phobius"/>
    </source>
</evidence>
<evidence type="ECO:0000313" key="6">
    <source>
        <dbReference type="RefSeq" id="XP_052124456.1"/>
    </source>
</evidence>
<evidence type="ECO:0000313" key="5">
    <source>
        <dbReference type="RefSeq" id="XP_052124455.1"/>
    </source>
</evidence>
<accession>A0A9C6TXZ8</accession>
<keyword evidence="1" id="KW-0732">Signal</keyword>
<proteinExistence type="predicted"/>
<dbReference type="GeneID" id="113210245"/>
<reference evidence="4 5" key="1">
    <citation type="submission" date="2025-04" db="UniProtKB">
        <authorList>
            <consortium name="RefSeq"/>
        </authorList>
    </citation>
    <scope>IDENTIFICATION</scope>
    <source>
        <tissue evidence="4 5">Whole organism</tissue>
    </source>
</reference>
<dbReference type="AlphaFoldDB" id="A0A9C6TXZ8"/>
<organism evidence="3 5">
    <name type="scientific">Frankliniella occidentalis</name>
    <name type="common">Western flower thrips</name>
    <name type="synonym">Euthrips occidentalis</name>
    <dbReference type="NCBI Taxonomy" id="133901"/>
    <lineage>
        <taxon>Eukaryota</taxon>
        <taxon>Metazoa</taxon>
        <taxon>Ecdysozoa</taxon>
        <taxon>Arthropoda</taxon>
        <taxon>Hexapoda</taxon>
        <taxon>Insecta</taxon>
        <taxon>Pterygota</taxon>
        <taxon>Neoptera</taxon>
        <taxon>Paraneoptera</taxon>
        <taxon>Thysanoptera</taxon>
        <taxon>Terebrantia</taxon>
        <taxon>Thripoidea</taxon>
        <taxon>Thripidae</taxon>
        <taxon>Frankliniella</taxon>
    </lineage>
</organism>
<gene>
    <name evidence="4 5 6" type="primary">LOC113210245</name>
</gene>
<keyword evidence="2" id="KW-1133">Transmembrane helix</keyword>
<keyword evidence="2" id="KW-0472">Membrane</keyword>
<dbReference type="Gene3D" id="2.70.220.10">
    <property type="entry name" value="Ganglioside GM2 activator"/>
    <property type="match status" value="1"/>
</dbReference>
<dbReference type="RefSeq" id="XP_052124454.1">
    <property type="nucleotide sequence ID" value="XM_052268494.1"/>
</dbReference>